<evidence type="ECO:0000313" key="2">
    <source>
        <dbReference type="Proteomes" id="UP001501637"/>
    </source>
</evidence>
<keyword evidence="2" id="KW-1185">Reference proteome</keyword>
<dbReference type="EMBL" id="BAAAUG010000010">
    <property type="protein sequence ID" value="GAA3083232.1"/>
    <property type="molecule type" value="Genomic_DNA"/>
</dbReference>
<accession>A0ABP6M6D1</accession>
<proteinExistence type="predicted"/>
<name>A0ABP6M6D1_9ACTN</name>
<evidence type="ECO:0000313" key="1">
    <source>
        <dbReference type="EMBL" id="GAA3083232.1"/>
    </source>
</evidence>
<sequence length="94" mass="10124">MTAPLRCLGATLFVGEQQAPVEAHVGVFLPDTGLWGGILHRVPTWLAVGLPSADQVRLRLPTGQERRVRPLEIAEAIDGRDVSVPFLGEGTVPF</sequence>
<organism evidence="1 2">
    <name type="scientific">Streptomyces rectiviolaceus</name>
    <dbReference type="NCBI Taxonomy" id="332591"/>
    <lineage>
        <taxon>Bacteria</taxon>
        <taxon>Bacillati</taxon>
        <taxon>Actinomycetota</taxon>
        <taxon>Actinomycetes</taxon>
        <taxon>Kitasatosporales</taxon>
        <taxon>Streptomycetaceae</taxon>
        <taxon>Streptomyces</taxon>
    </lineage>
</organism>
<comment type="caution">
    <text evidence="1">The sequence shown here is derived from an EMBL/GenBank/DDBJ whole genome shotgun (WGS) entry which is preliminary data.</text>
</comment>
<dbReference type="Proteomes" id="UP001501637">
    <property type="component" value="Unassembled WGS sequence"/>
</dbReference>
<protein>
    <submittedName>
        <fullName evidence="1">Uncharacterized protein</fullName>
    </submittedName>
</protein>
<gene>
    <name evidence="1" type="ORF">GCM10010449_03950</name>
</gene>
<reference evidence="2" key="1">
    <citation type="journal article" date="2019" name="Int. J. Syst. Evol. Microbiol.">
        <title>The Global Catalogue of Microorganisms (GCM) 10K type strain sequencing project: providing services to taxonomists for standard genome sequencing and annotation.</title>
        <authorList>
            <consortium name="The Broad Institute Genomics Platform"/>
            <consortium name="The Broad Institute Genome Sequencing Center for Infectious Disease"/>
            <person name="Wu L."/>
            <person name="Ma J."/>
        </authorList>
    </citation>
    <scope>NUCLEOTIDE SEQUENCE [LARGE SCALE GENOMIC DNA]</scope>
    <source>
        <strain evidence="2">JCM 9092</strain>
    </source>
</reference>